<organism evidence="1 2">
    <name type="scientific">Halorubrum vacuolatum</name>
    <name type="common">Natronobacterium vacuolatum</name>
    <dbReference type="NCBI Taxonomy" id="63740"/>
    <lineage>
        <taxon>Archaea</taxon>
        <taxon>Methanobacteriati</taxon>
        <taxon>Methanobacteriota</taxon>
        <taxon>Stenosarchaea group</taxon>
        <taxon>Halobacteria</taxon>
        <taxon>Halobacteriales</taxon>
        <taxon>Haloferacaceae</taxon>
        <taxon>Halorubrum</taxon>
    </lineage>
</organism>
<sequence length="262" mass="30334">MKNLTHRDWSPDRLVLYASRYLSWKLQLHRRIRSLPRPVAAAAYLVTSTLVRMAISAFRTIYPEKYTDADPYKIIHVDPDAIAYTSGERSSKRRGWVVDGDWDLGGDPFMQRTRPRAIAQRVNEGMAWEVTALTDKYDPAEVAERGVKMEALYSRIRTEGYRSQRQLLETDPEAAWSGLNDTMHPLANEVAVDIGRHGELRWNMCGQHRLAFARVLDLDRIPVQVFRRHAEWQKIRDRVRRGEDIPEEFRAHPDLADLLGDG</sequence>
<evidence type="ECO:0000313" key="2">
    <source>
        <dbReference type="Proteomes" id="UP000198397"/>
    </source>
</evidence>
<protein>
    <recommendedName>
        <fullName evidence="3">ParB-like nuclease domain-containing protein</fullName>
    </recommendedName>
</protein>
<evidence type="ECO:0000313" key="1">
    <source>
        <dbReference type="EMBL" id="SNR23917.1"/>
    </source>
</evidence>
<proteinExistence type="predicted"/>
<accession>A0A238UQJ0</accession>
<name>A0A238UQJ0_HALVU</name>
<dbReference type="AlphaFoldDB" id="A0A238UQJ0"/>
<evidence type="ECO:0008006" key="3">
    <source>
        <dbReference type="Google" id="ProtNLM"/>
    </source>
</evidence>
<dbReference type="Proteomes" id="UP000198397">
    <property type="component" value="Unassembled WGS sequence"/>
</dbReference>
<keyword evidence="2" id="KW-1185">Reference proteome</keyword>
<gene>
    <name evidence="1" type="ORF">SAMN06264855_101191</name>
</gene>
<reference evidence="1 2" key="1">
    <citation type="submission" date="2017-06" db="EMBL/GenBank/DDBJ databases">
        <authorList>
            <person name="Kim H.J."/>
            <person name="Triplett B.A."/>
        </authorList>
    </citation>
    <scope>NUCLEOTIDE SEQUENCE [LARGE SCALE GENOMIC DNA]</scope>
    <source>
        <strain evidence="1 2">DSM 8800</strain>
    </source>
</reference>
<dbReference type="EMBL" id="FZNQ01000001">
    <property type="protein sequence ID" value="SNR23917.1"/>
    <property type="molecule type" value="Genomic_DNA"/>
</dbReference>